<feature type="chain" id="PRO_5036205561" evidence="1">
    <location>
        <begin position="17"/>
        <end position="212"/>
    </location>
</feature>
<name>A0A7J6NR41_PEROL</name>
<keyword evidence="1" id="KW-0732">Signal</keyword>
<proteinExistence type="predicted"/>
<dbReference type="AlphaFoldDB" id="A0A7J6NR41"/>
<sequence length="212" mass="24244">MFAYSILPVFLTVAVALQAAPKSEVTYSPYRAKEYGVCKKKYSSGDELEVSLAGGYGHTVTMDWFDGERKGNSFYFRSEAICVQLPHRSLFVLSYFWTFNRKEKSATITNFPEREEEHVYLHAAEFDEEFGKLNPFDHLFDKVLTALTSGRPLGSGRPLDKKKCEEIFNYIENNPPNGYAKDEWISRFVQANKDAFLAKAATAKPWRGYLES</sequence>
<evidence type="ECO:0000313" key="2">
    <source>
        <dbReference type="EMBL" id="KAF4686007.1"/>
    </source>
</evidence>
<keyword evidence="5" id="KW-1185">Reference proteome</keyword>
<organism evidence="2 4">
    <name type="scientific">Perkinsus olseni</name>
    <name type="common">Perkinsus atlanticus</name>
    <dbReference type="NCBI Taxonomy" id="32597"/>
    <lineage>
        <taxon>Eukaryota</taxon>
        <taxon>Sar</taxon>
        <taxon>Alveolata</taxon>
        <taxon>Perkinsozoa</taxon>
        <taxon>Perkinsea</taxon>
        <taxon>Perkinsida</taxon>
        <taxon>Perkinsidae</taxon>
        <taxon>Perkinsus</taxon>
    </lineage>
</organism>
<evidence type="ECO:0000313" key="3">
    <source>
        <dbReference type="EMBL" id="KAF4719700.1"/>
    </source>
</evidence>
<evidence type="ECO:0000313" key="4">
    <source>
        <dbReference type="Proteomes" id="UP000541610"/>
    </source>
</evidence>
<feature type="signal peptide" evidence="1">
    <location>
        <begin position="1"/>
        <end position="16"/>
    </location>
</feature>
<gene>
    <name evidence="2" type="ORF">FOZ60_005760</name>
    <name evidence="3" type="ORF">FOZ63_000128</name>
</gene>
<accession>A0A7J6NR41</accession>
<dbReference type="EMBL" id="JABANO010025756">
    <property type="protein sequence ID" value="KAF4719700.1"/>
    <property type="molecule type" value="Genomic_DNA"/>
</dbReference>
<dbReference type="Proteomes" id="UP000553632">
    <property type="component" value="Unassembled WGS sequence"/>
</dbReference>
<comment type="caution">
    <text evidence="2">The sequence shown here is derived from an EMBL/GenBank/DDBJ whole genome shotgun (WGS) entry which is preliminary data.</text>
</comment>
<dbReference type="EMBL" id="JABANP010000238">
    <property type="protein sequence ID" value="KAF4686007.1"/>
    <property type="molecule type" value="Genomic_DNA"/>
</dbReference>
<evidence type="ECO:0000256" key="1">
    <source>
        <dbReference type="SAM" id="SignalP"/>
    </source>
</evidence>
<evidence type="ECO:0000313" key="5">
    <source>
        <dbReference type="Proteomes" id="UP000553632"/>
    </source>
</evidence>
<protein>
    <submittedName>
        <fullName evidence="2">Uncharacterized protein</fullName>
    </submittedName>
</protein>
<reference evidence="4 5" key="1">
    <citation type="submission" date="2020-04" db="EMBL/GenBank/DDBJ databases">
        <title>Perkinsus olseni comparative genomics.</title>
        <authorList>
            <person name="Bogema D.R."/>
        </authorList>
    </citation>
    <scope>NUCLEOTIDE SEQUENCE [LARGE SCALE GENOMIC DNA]</scope>
    <source>
        <strain evidence="2">00978-12</strain>
        <strain evidence="3 5">ATCC PRA-207</strain>
    </source>
</reference>
<dbReference type="Proteomes" id="UP000541610">
    <property type="component" value="Unassembled WGS sequence"/>
</dbReference>